<dbReference type="EMBL" id="DF820495">
    <property type="protein sequence ID" value="GAK31612.1"/>
    <property type="molecule type" value="Genomic_DNA"/>
</dbReference>
<evidence type="ECO:0000256" key="4">
    <source>
        <dbReference type="ARBA" id="ARBA00022670"/>
    </source>
</evidence>
<dbReference type="SMART" id="SM00228">
    <property type="entry name" value="PDZ"/>
    <property type="match status" value="1"/>
</dbReference>
<keyword evidence="9 11" id="KW-0482">Metalloprotease</keyword>
<dbReference type="InterPro" id="IPR041489">
    <property type="entry name" value="PDZ_6"/>
</dbReference>
<dbReference type="GO" id="GO:0006508">
    <property type="term" value="P:proteolysis"/>
    <property type="evidence" value="ECO:0007669"/>
    <property type="project" value="UniProtKB-KW"/>
</dbReference>
<keyword evidence="4" id="KW-0645">Protease</keyword>
<dbReference type="OrthoDB" id="9782003at2"/>
<protein>
    <recommendedName>
        <fullName evidence="11">Zinc metalloprotease</fullName>
        <ecNumber evidence="11">3.4.24.-</ecNumber>
    </recommendedName>
</protein>
<dbReference type="Pfam" id="PF17820">
    <property type="entry name" value="PDZ_6"/>
    <property type="match status" value="1"/>
</dbReference>
<keyword evidence="7 11" id="KW-0862">Zinc</keyword>
<sequence length="420" mass="45359">MTGIIAFIIVFGVLVVVHEFGHFWVAKRAGVRIREFAIGMGPKLYQGHKNGTAYTLRALPVGGYVRMAGRGDIEPDELPAGLAVNLQVQDQQVLRINLSDQPDLLADRTFIIDRADLVDDLVLSGYWEEDDQTYVTLAVNHDAVKVEADGTAVLIAPRDTHFESVKLWQRALISIAGPVMNFVLALVVFIGLAFTLPGVATTTIGTVQTHSPAAVSGLRVGDRIQAVDGKQINSWNRLQEVIQSKPDQKITVTLARQKTTKTITLLTKSVSEGGQSYGQIGIVPKESGALTDRLAYGWSSTGRAFTTIIDAIRNLGQGGFSLNKLGGPVSIYKNTATVASYGLFSLLAFMAWLSVNLGLMNLLPIPGLDGGKLLLNLVEAIIRRPIPAKIETTITVAGGVCLVLLMLAVTGNDILRYFIR</sequence>
<dbReference type="Gene3D" id="2.30.42.10">
    <property type="match status" value="1"/>
</dbReference>
<dbReference type="InterPro" id="IPR008915">
    <property type="entry name" value="Peptidase_M50"/>
</dbReference>
<evidence type="ECO:0000256" key="3">
    <source>
        <dbReference type="ARBA" id="ARBA00007931"/>
    </source>
</evidence>
<dbReference type="Pfam" id="PF02163">
    <property type="entry name" value="Peptidase_M50"/>
    <property type="match status" value="1"/>
</dbReference>
<evidence type="ECO:0000256" key="11">
    <source>
        <dbReference type="RuleBase" id="RU362031"/>
    </source>
</evidence>
<dbReference type="STRING" id="1329250.WOSG25_120030"/>
<dbReference type="RefSeq" id="WP_027699566.1">
    <property type="nucleotide sequence ID" value="NZ_DF820495.1"/>
</dbReference>
<dbReference type="InterPro" id="IPR001478">
    <property type="entry name" value="PDZ"/>
</dbReference>
<evidence type="ECO:0000256" key="10">
    <source>
        <dbReference type="ARBA" id="ARBA00023136"/>
    </source>
</evidence>
<dbReference type="EC" id="3.4.24.-" evidence="11"/>
<dbReference type="PANTHER" id="PTHR42837:SF2">
    <property type="entry name" value="MEMBRANE METALLOPROTEASE ARASP2, CHLOROPLASTIC-RELATED"/>
    <property type="match status" value="1"/>
</dbReference>
<keyword evidence="5 11" id="KW-0812">Transmembrane</keyword>
<evidence type="ECO:0000313" key="13">
    <source>
        <dbReference type="EMBL" id="GAK31612.1"/>
    </source>
</evidence>
<accession>A0A069CW47</accession>
<dbReference type="InterPro" id="IPR004387">
    <property type="entry name" value="Pept_M50_Zn"/>
</dbReference>
<dbReference type="GO" id="GO:0004222">
    <property type="term" value="F:metalloendopeptidase activity"/>
    <property type="evidence" value="ECO:0007669"/>
    <property type="project" value="InterPro"/>
</dbReference>
<name>A0A069CW47_WEIOS</name>
<evidence type="ECO:0000256" key="7">
    <source>
        <dbReference type="ARBA" id="ARBA00022833"/>
    </source>
</evidence>
<gene>
    <name evidence="13" type="primary">rseP</name>
    <name evidence="13" type="ORF">WOSG25_120030</name>
</gene>
<evidence type="ECO:0000256" key="2">
    <source>
        <dbReference type="ARBA" id="ARBA00004141"/>
    </source>
</evidence>
<evidence type="ECO:0000256" key="9">
    <source>
        <dbReference type="ARBA" id="ARBA00023049"/>
    </source>
</evidence>
<comment type="subcellular location">
    <subcellularLocation>
        <location evidence="2">Membrane</location>
        <topology evidence="2">Multi-pass membrane protein</topology>
    </subcellularLocation>
</comment>
<comment type="cofactor">
    <cofactor evidence="1 11">
        <name>Zn(2+)</name>
        <dbReference type="ChEBI" id="CHEBI:29105"/>
    </cofactor>
</comment>
<keyword evidence="14" id="KW-1185">Reference proteome</keyword>
<dbReference type="eggNOG" id="COG0750">
    <property type="taxonomic scope" value="Bacteria"/>
</dbReference>
<dbReference type="GO" id="GO:0046872">
    <property type="term" value="F:metal ion binding"/>
    <property type="evidence" value="ECO:0007669"/>
    <property type="project" value="UniProtKB-KW"/>
</dbReference>
<dbReference type="SUPFAM" id="SSF50156">
    <property type="entry name" value="PDZ domain-like"/>
    <property type="match status" value="1"/>
</dbReference>
<keyword evidence="11" id="KW-0479">Metal-binding</keyword>
<evidence type="ECO:0000256" key="8">
    <source>
        <dbReference type="ARBA" id="ARBA00022989"/>
    </source>
</evidence>
<organism evidence="13 14">
    <name type="scientific">Weissella oryzae (strain DSM 25784 / JCM 18191 / LMG 30913 / SG25)</name>
    <dbReference type="NCBI Taxonomy" id="1329250"/>
    <lineage>
        <taxon>Bacteria</taxon>
        <taxon>Bacillati</taxon>
        <taxon>Bacillota</taxon>
        <taxon>Bacilli</taxon>
        <taxon>Lactobacillales</taxon>
        <taxon>Lactobacillaceae</taxon>
        <taxon>Weissella</taxon>
    </lineage>
</organism>
<feature type="transmembrane region" description="Helical" evidence="11">
    <location>
        <begin position="171"/>
        <end position="194"/>
    </location>
</feature>
<dbReference type="NCBIfam" id="TIGR00054">
    <property type="entry name" value="RIP metalloprotease RseP"/>
    <property type="match status" value="1"/>
</dbReference>
<dbReference type="CDD" id="cd06163">
    <property type="entry name" value="S2P-M50_PDZ_RseP-like"/>
    <property type="match status" value="1"/>
</dbReference>
<dbReference type="GO" id="GO:0016020">
    <property type="term" value="C:membrane"/>
    <property type="evidence" value="ECO:0007669"/>
    <property type="project" value="UniProtKB-SubCell"/>
</dbReference>
<dbReference type="InterPro" id="IPR036034">
    <property type="entry name" value="PDZ_sf"/>
</dbReference>
<reference evidence="14" key="1">
    <citation type="journal article" date="2014" name="Genome Announc.">
        <title>Draft genome sequence of Weissella oryzae SG25T, isolated from fermented rice grains.</title>
        <authorList>
            <person name="Tanizawa Y."/>
            <person name="Fujisawa T."/>
            <person name="Mochizuki T."/>
            <person name="Kaminuma E."/>
            <person name="Suzuki Y."/>
            <person name="Nakamura Y."/>
            <person name="Tohno M."/>
        </authorList>
    </citation>
    <scope>NUCLEOTIDE SEQUENCE [LARGE SCALE GENOMIC DNA]</scope>
    <source>
        <strain evidence="14">DSM 25784 / JCM 18191 / LMG 30913 / SG25</strain>
    </source>
</reference>
<dbReference type="Proteomes" id="UP000030643">
    <property type="component" value="Unassembled WGS sequence"/>
</dbReference>
<feature type="transmembrane region" description="Helical" evidence="11">
    <location>
        <begin position="393"/>
        <end position="419"/>
    </location>
</feature>
<dbReference type="AlphaFoldDB" id="A0A069CW47"/>
<comment type="similarity">
    <text evidence="3 11">Belongs to the peptidase M50B family.</text>
</comment>
<keyword evidence="6 11" id="KW-0378">Hydrolase</keyword>
<evidence type="ECO:0000256" key="1">
    <source>
        <dbReference type="ARBA" id="ARBA00001947"/>
    </source>
</evidence>
<dbReference type="PANTHER" id="PTHR42837">
    <property type="entry name" value="REGULATOR OF SIGMA-E PROTEASE RSEP"/>
    <property type="match status" value="1"/>
</dbReference>
<keyword evidence="10 11" id="KW-0472">Membrane</keyword>
<evidence type="ECO:0000259" key="12">
    <source>
        <dbReference type="SMART" id="SM00228"/>
    </source>
</evidence>
<keyword evidence="8 11" id="KW-1133">Transmembrane helix</keyword>
<feature type="domain" description="PDZ" evidence="12">
    <location>
        <begin position="190"/>
        <end position="258"/>
    </location>
</feature>
<evidence type="ECO:0000256" key="6">
    <source>
        <dbReference type="ARBA" id="ARBA00022801"/>
    </source>
</evidence>
<feature type="transmembrane region" description="Helical" evidence="11">
    <location>
        <begin position="6"/>
        <end position="25"/>
    </location>
</feature>
<evidence type="ECO:0000256" key="5">
    <source>
        <dbReference type="ARBA" id="ARBA00022692"/>
    </source>
</evidence>
<proteinExistence type="inferred from homology"/>
<feature type="transmembrane region" description="Helical" evidence="11">
    <location>
        <begin position="341"/>
        <end position="363"/>
    </location>
</feature>
<evidence type="ECO:0000313" key="14">
    <source>
        <dbReference type="Proteomes" id="UP000030643"/>
    </source>
</evidence>